<dbReference type="InterPro" id="IPR036388">
    <property type="entry name" value="WH-like_DNA-bd_sf"/>
</dbReference>
<dbReference type="InterPro" id="IPR037171">
    <property type="entry name" value="NagB/RpiA_transferase-like"/>
</dbReference>
<dbReference type="PROSITE" id="PS51000">
    <property type="entry name" value="HTH_DEOR_2"/>
    <property type="match status" value="1"/>
</dbReference>
<organism evidence="5 6">
    <name type="scientific">Pseudonocardia halophobica</name>
    <dbReference type="NCBI Taxonomy" id="29401"/>
    <lineage>
        <taxon>Bacteria</taxon>
        <taxon>Bacillati</taxon>
        <taxon>Actinomycetota</taxon>
        <taxon>Actinomycetes</taxon>
        <taxon>Pseudonocardiales</taxon>
        <taxon>Pseudonocardiaceae</taxon>
        <taxon>Pseudonocardia</taxon>
    </lineage>
</organism>
<comment type="caution">
    <text evidence="5">The sequence shown here is derived from an EMBL/GenBank/DDBJ whole genome shotgun (WGS) entry which is preliminary data.</text>
</comment>
<proteinExistence type="predicted"/>
<evidence type="ECO:0000313" key="6">
    <source>
        <dbReference type="Proteomes" id="UP001143463"/>
    </source>
</evidence>
<sequence length="273" mass="28761">MPVMSLKAIAGPGSVTRVSQDNAVEDARSARQRDILKTLQQNRQVDVTELAQRFGVSGMTIRRDLAELDEAGQLHRVHGGAIIRRAPAYGSRASIQAGEKAAIARVAAQLVEPGAAVGIDSGTTCHAVAAELAHRSDLTVVTNALHAAITAREGGSRVIVLGGLLTPELSLVNPGIVREPPQVHLDLLILGCGGLSVDRGITYFDPTEVEVRRLLASLADRVVVTADHTKFDRKKAMVLGPLDLIDVLVTDAAPPEPLRTALAAADVEVVIAT</sequence>
<dbReference type="SMART" id="SM01134">
    <property type="entry name" value="DeoRC"/>
    <property type="match status" value="1"/>
</dbReference>
<dbReference type="PANTHER" id="PTHR30363:SF44">
    <property type="entry name" value="AGA OPERON TRANSCRIPTIONAL REPRESSOR-RELATED"/>
    <property type="match status" value="1"/>
</dbReference>
<dbReference type="Proteomes" id="UP001143463">
    <property type="component" value="Unassembled WGS sequence"/>
</dbReference>
<dbReference type="Gene3D" id="1.10.10.10">
    <property type="entry name" value="Winged helix-like DNA-binding domain superfamily/Winged helix DNA-binding domain"/>
    <property type="match status" value="1"/>
</dbReference>
<dbReference type="SUPFAM" id="SSF46785">
    <property type="entry name" value="Winged helix' DNA-binding domain"/>
    <property type="match status" value="1"/>
</dbReference>
<gene>
    <name evidence="5" type="ORF">GCM10017577_47340</name>
</gene>
<dbReference type="AlphaFoldDB" id="A0A9W6L622"/>
<dbReference type="InterPro" id="IPR050313">
    <property type="entry name" value="Carb_Metab_HTH_regulators"/>
</dbReference>
<feature type="domain" description="HTH deoR-type" evidence="4">
    <location>
        <begin position="28"/>
        <end position="83"/>
    </location>
</feature>
<dbReference type="InterPro" id="IPR014036">
    <property type="entry name" value="DeoR-like_C"/>
</dbReference>
<dbReference type="InterPro" id="IPR018356">
    <property type="entry name" value="Tscrpt_reg_HTH_DeoR_CS"/>
</dbReference>
<dbReference type="Pfam" id="PF00455">
    <property type="entry name" value="DeoRC"/>
    <property type="match status" value="1"/>
</dbReference>
<dbReference type="InterPro" id="IPR001034">
    <property type="entry name" value="DeoR_HTH"/>
</dbReference>
<dbReference type="InterPro" id="IPR036390">
    <property type="entry name" value="WH_DNA-bd_sf"/>
</dbReference>
<dbReference type="GO" id="GO:0003700">
    <property type="term" value="F:DNA-binding transcription factor activity"/>
    <property type="evidence" value="ECO:0007669"/>
    <property type="project" value="InterPro"/>
</dbReference>
<evidence type="ECO:0000259" key="4">
    <source>
        <dbReference type="PROSITE" id="PS51000"/>
    </source>
</evidence>
<keyword evidence="6" id="KW-1185">Reference proteome</keyword>
<reference evidence="5" key="1">
    <citation type="journal article" date="2014" name="Int. J. Syst. Evol. Microbiol.">
        <title>Complete genome sequence of Corynebacterium casei LMG S-19264T (=DSM 44701T), isolated from a smear-ripened cheese.</title>
        <authorList>
            <consortium name="US DOE Joint Genome Institute (JGI-PGF)"/>
            <person name="Walter F."/>
            <person name="Albersmeier A."/>
            <person name="Kalinowski J."/>
            <person name="Ruckert C."/>
        </authorList>
    </citation>
    <scope>NUCLEOTIDE SEQUENCE</scope>
    <source>
        <strain evidence="5">VKM Ac-1069</strain>
    </source>
</reference>
<keyword evidence="1" id="KW-0805">Transcription regulation</keyword>
<reference evidence="5" key="2">
    <citation type="submission" date="2023-01" db="EMBL/GenBank/DDBJ databases">
        <authorList>
            <person name="Sun Q."/>
            <person name="Evtushenko L."/>
        </authorList>
    </citation>
    <scope>NUCLEOTIDE SEQUENCE</scope>
    <source>
        <strain evidence="5">VKM Ac-1069</strain>
    </source>
</reference>
<dbReference type="PROSITE" id="PS00894">
    <property type="entry name" value="HTH_DEOR_1"/>
    <property type="match status" value="1"/>
</dbReference>
<keyword evidence="3" id="KW-0804">Transcription</keyword>
<accession>A0A9W6L622</accession>
<dbReference type="EMBL" id="BSFQ01000023">
    <property type="protein sequence ID" value="GLL13590.1"/>
    <property type="molecule type" value="Genomic_DNA"/>
</dbReference>
<dbReference type="PANTHER" id="PTHR30363">
    <property type="entry name" value="HTH-TYPE TRANSCRIPTIONAL REGULATOR SRLR-RELATED"/>
    <property type="match status" value="1"/>
</dbReference>
<evidence type="ECO:0000313" key="5">
    <source>
        <dbReference type="EMBL" id="GLL13590.1"/>
    </source>
</evidence>
<dbReference type="GO" id="GO:0003677">
    <property type="term" value="F:DNA binding"/>
    <property type="evidence" value="ECO:0007669"/>
    <property type="project" value="UniProtKB-KW"/>
</dbReference>
<dbReference type="Gene3D" id="3.40.50.1360">
    <property type="match status" value="1"/>
</dbReference>
<dbReference type="SUPFAM" id="SSF100950">
    <property type="entry name" value="NagB/RpiA/CoA transferase-like"/>
    <property type="match status" value="1"/>
</dbReference>
<protein>
    <submittedName>
        <fullName evidence="5">DeoR family transcriptional regulator</fullName>
    </submittedName>
</protein>
<evidence type="ECO:0000256" key="1">
    <source>
        <dbReference type="ARBA" id="ARBA00023015"/>
    </source>
</evidence>
<name>A0A9W6L622_9PSEU</name>
<dbReference type="Pfam" id="PF08220">
    <property type="entry name" value="HTH_DeoR"/>
    <property type="match status" value="1"/>
</dbReference>
<keyword evidence="2" id="KW-0238">DNA-binding</keyword>
<evidence type="ECO:0000256" key="3">
    <source>
        <dbReference type="ARBA" id="ARBA00023163"/>
    </source>
</evidence>
<dbReference type="PRINTS" id="PR00037">
    <property type="entry name" value="HTHLACR"/>
</dbReference>
<dbReference type="SMART" id="SM00420">
    <property type="entry name" value="HTH_DEOR"/>
    <property type="match status" value="1"/>
</dbReference>
<evidence type="ECO:0000256" key="2">
    <source>
        <dbReference type="ARBA" id="ARBA00023125"/>
    </source>
</evidence>